<keyword evidence="3" id="KW-1185">Reference proteome</keyword>
<dbReference type="AlphaFoldDB" id="A0ABD2XUW0"/>
<dbReference type="Proteomes" id="UP001630127">
    <property type="component" value="Unassembled WGS sequence"/>
</dbReference>
<dbReference type="EMBL" id="JBJUIK010000017">
    <property type="protein sequence ID" value="KAL3498097.1"/>
    <property type="molecule type" value="Genomic_DNA"/>
</dbReference>
<gene>
    <name evidence="2" type="ORF">ACH5RR_040829</name>
</gene>
<dbReference type="Pfam" id="PF13456">
    <property type="entry name" value="RVT_3"/>
    <property type="match status" value="1"/>
</dbReference>
<evidence type="ECO:0000313" key="2">
    <source>
        <dbReference type="EMBL" id="KAL3498097.1"/>
    </source>
</evidence>
<dbReference type="Gene3D" id="3.30.420.10">
    <property type="entry name" value="Ribonuclease H-like superfamily/Ribonuclease H"/>
    <property type="match status" value="1"/>
</dbReference>
<comment type="caution">
    <text evidence="2">The sequence shown here is derived from an EMBL/GenBank/DDBJ whole genome shotgun (WGS) entry which is preliminary data.</text>
</comment>
<name>A0ABD2XUW0_9GENT</name>
<organism evidence="2 3">
    <name type="scientific">Cinchona calisaya</name>
    <dbReference type="NCBI Taxonomy" id="153742"/>
    <lineage>
        <taxon>Eukaryota</taxon>
        <taxon>Viridiplantae</taxon>
        <taxon>Streptophyta</taxon>
        <taxon>Embryophyta</taxon>
        <taxon>Tracheophyta</taxon>
        <taxon>Spermatophyta</taxon>
        <taxon>Magnoliopsida</taxon>
        <taxon>eudicotyledons</taxon>
        <taxon>Gunneridae</taxon>
        <taxon>Pentapetalae</taxon>
        <taxon>asterids</taxon>
        <taxon>lamiids</taxon>
        <taxon>Gentianales</taxon>
        <taxon>Rubiaceae</taxon>
        <taxon>Cinchonoideae</taxon>
        <taxon>Cinchoneae</taxon>
        <taxon>Cinchona</taxon>
    </lineage>
</organism>
<accession>A0ABD2XUW0</accession>
<evidence type="ECO:0000313" key="3">
    <source>
        <dbReference type="Proteomes" id="UP001630127"/>
    </source>
</evidence>
<proteinExistence type="predicted"/>
<feature type="domain" description="RNase H type-1" evidence="1">
    <location>
        <begin position="48"/>
        <end position="103"/>
    </location>
</feature>
<protein>
    <recommendedName>
        <fullName evidence="1">RNase H type-1 domain-containing protein</fullName>
    </recommendedName>
</protein>
<reference evidence="2 3" key="1">
    <citation type="submission" date="2024-11" db="EMBL/GenBank/DDBJ databases">
        <title>A near-complete genome assembly of Cinchona calisaya.</title>
        <authorList>
            <person name="Lian D.C."/>
            <person name="Zhao X.W."/>
            <person name="Wei L."/>
        </authorList>
    </citation>
    <scope>NUCLEOTIDE SEQUENCE [LARGE SCALE GENOMIC DNA]</scope>
    <source>
        <tissue evidence="2">Nenye</tissue>
    </source>
</reference>
<dbReference type="InterPro" id="IPR002156">
    <property type="entry name" value="RNaseH_domain"/>
</dbReference>
<sequence>MRVGIALASKCQFCGATEDVIHMVLFGLLANEGNLVLAASGRPLRTSGSSIAAFCKFYGIQTSVDAEALANLDGLSLAKKLRVTHIQLKTDSLLLVNVLKDLSCLHGRFLSSFGSLKT</sequence>
<evidence type="ECO:0000259" key="1">
    <source>
        <dbReference type="Pfam" id="PF13456"/>
    </source>
</evidence>
<dbReference type="InterPro" id="IPR036397">
    <property type="entry name" value="RNaseH_sf"/>
</dbReference>